<reference evidence="2" key="1">
    <citation type="submission" date="2013-08" db="EMBL/GenBank/DDBJ databases">
        <authorList>
            <person name="Mendez C."/>
            <person name="Richter M."/>
            <person name="Ferrer M."/>
            <person name="Sanchez J."/>
        </authorList>
    </citation>
    <scope>NUCLEOTIDE SEQUENCE</scope>
</reference>
<name>T0ZB92_9ZZZZ</name>
<dbReference type="AlphaFoldDB" id="T0ZB92"/>
<protein>
    <submittedName>
        <fullName evidence="2">Prevent-host-death protein</fullName>
    </submittedName>
</protein>
<dbReference type="InterPro" id="IPR036165">
    <property type="entry name" value="YefM-like_sf"/>
</dbReference>
<reference evidence="2" key="2">
    <citation type="journal article" date="2014" name="ISME J.">
        <title>Microbial stratification in low pH oxic and suboxic macroscopic growths along an acid mine drainage.</title>
        <authorList>
            <person name="Mendez-Garcia C."/>
            <person name="Mesa V."/>
            <person name="Sprenger R.R."/>
            <person name="Richter M."/>
            <person name="Diez M.S."/>
            <person name="Solano J."/>
            <person name="Bargiela R."/>
            <person name="Golyshina O.V."/>
            <person name="Manteca A."/>
            <person name="Ramos J.L."/>
            <person name="Gallego J.R."/>
            <person name="Llorente I."/>
            <person name="Martins Dos Santos V.A."/>
            <person name="Jensen O.N."/>
            <person name="Pelaez A.I."/>
            <person name="Sanchez J."/>
            <person name="Ferrer M."/>
        </authorList>
    </citation>
    <scope>NUCLEOTIDE SEQUENCE</scope>
</reference>
<gene>
    <name evidence="2" type="ORF">B1B_14094</name>
</gene>
<dbReference type="Pfam" id="PF02604">
    <property type="entry name" value="PhdYeFM_antitox"/>
    <property type="match status" value="1"/>
</dbReference>
<accession>T0ZB92</accession>
<proteinExistence type="inferred from homology"/>
<comment type="similarity">
    <text evidence="1">Belongs to the phD/YefM antitoxin family.</text>
</comment>
<comment type="caution">
    <text evidence="2">The sequence shown here is derived from an EMBL/GenBank/DDBJ whole genome shotgun (WGS) entry which is preliminary data.</text>
</comment>
<dbReference type="SUPFAM" id="SSF143120">
    <property type="entry name" value="YefM-like"/>
    <property type="match status" value="1"/>
</dbReference>
<dbReference type="InterPro" id="IPR006442">
    <property type="entry name" value="Antitoxin_Phd/YefM"/>
</dbReference>
<organism evidence="2">
    <name type="scientific">mine drainage metagenome</name>
    <dbReference type="NCBI Taxonomy" id="410659"/>
    <lineage>
        <taxon>unclassified sequences</taxon>
        <taxon>metagenomes</taxon>
        <taxon>ecological metagenomes</taxon>
    </lineage>
</organism>
<dbReference type="EMBL" id="AUZY01009307">
    <property type="protein sequence ID" value="EQD42338.1"/>
    <property type="molecule type" value="Genomic_DNA"/>
</dbReference>
<feature type="non-terminal residue" evidence="2">
    <location>
        <position position="82"/>
    </location>
</feature>
<evidence type="ECO:0000256" key="1">
    <source>
        <dbReference type="ARBA" id="ARBA00009981"/>
    </source>
</evidence>
<dbReference type="Gene3D" id="3.40.1620.10">
    <property type="entry name" value="YefM-like domain"/>
    <property type="match status" value="1"/>
</dbReference>
<sequence>MERFVGVEEARDTLGRLVEEVAASGDPISLTRRGRPLAVLMGREEYARLRLVATQEARRELAALLVDVRQRVGESGIEQEVI</sequence>
<evidence type="ECO:0000313" key="2">
    <source>
        <dbReference type="EMBL" id="EQD42338.1"/>
    </source>
</evidence>
<dbReference type="NCBIfam" id="TIGR01552">
    <property type="entry name" value="phd_fam"/>
    <property type="match status" value="1"/>
</dbReference>